<dbReference type="GO" id="GO:0003676">
    <property type="term" value="F:nucleic acid binding"/>
    <property type="evidence" value="ECO:0007669"/>
    <property type="project" value="InterPro"/>
</dbReference>
<comment type="caution">
    <text evidence="1">The sequence shown here is derived from an EMBL/GenBank/DDBJ whole genome shotgun (WGS) entry which is preliminary data.</text>
</comment>
<accession>I9QTI7</accession>
<evidence type="ECO:0000313" key="1">
    <source>
        <dbReference type="EMBL" id="EJB36374.1"/>
    </source>
</evidence>
<dbReference type="Proteomes" id="UP000003026">
    <property type="component" value="Unassembled WGS sequence"/>
</dbReference>
<dbReference type="GO" id="GO:0004519">
    <property type="term" value="F:endonuclease activity"/>
    <property type="evidence" value="ECO:0007669"/>
    <property type="project" value="UniProtKB-KW"/>
</dbReference>
<keyword evidence="1" id="KW-0255">Endonuclease</keyword>
<sequence>MNLGAYYTPPYLVDCAYKLLKKHVGIEDYTLLDTACGNKEFLKLHHPKKIGADIDPKCDALMINALANPKRENYGVSQNEPLIIVGNPPYNDRNFLYQTRY</sequence>
<name>I9QTI7_HELPX</name>
<dbReference type="PRINTS" id="PR00507">
    <property type="entry name" value="N12N6MTFRASE"/>
</dbReference>
<dbReference type="InterPro" id="IPR002052">
    <property type="entry name" value="DNA_methylase_N6_adenine_CS"/>
</dbReference>
<dbReference type="GO" id="GO:0032259">
    <property type="term" value="P:methylation"/>
    <property type="evidence" value="ECO:0007669"/>
    <property type="project" value="UniProtKB-KW"/>
</dbReference>
<gene>
    <name evidence="1" type="ORF">HPNQ4044_0741</name>
</gene>
<keyword evidence="1" id="KW-0808">Transferase</keyword>
<dbReference type="Gene3D" id="3.40.50.150">
    <property type="entry name" value="Vaccinia Virus protein VP39"/>
    <property type="match status" value="1"/>
</dbReference>
<keyword evidence="1" id="KW-0540">Nuclease</keyword>
<reference evidence="1 2" key="1">
    <citation type="submission" date="2012-04" db="EMBL/GenBank/DDBJ databases">
        <title>Genome sequence of Helicobacter pylori NQ4044.</title>
        <authorList>
            <person name="Blanchard T.G."/>
            <person name="Czinn S.J."/>
            <person name="McCracken C."/>
            <person name="Abolude K."/>
            <person name="Maroo A."/>
            <person name="Santana-Cruz I."/>
            <person name="Tallon L.J."/>
            <person name="Ficke F.W.F."/>
        </authorList>
    </citation>
    <scope>NUCLEOTIDE SEQUENCE [LARGE SCALE GENOMIC DNA]</scope>
    <source>
        <strain evidence="1 2">NQ4044</strain>
    </source>
</reference>
<dbReference type="AlphaFoldDB" id="I9QTI7"/>
<keyword evidence="1" id="KW-0378">Hydrolase</keyword>
<proteinExistence type="predicted"/>
<dbReference type="PATRIC" id="fig|992028.3.peg.719"/>
<dbReference type="PROSITE" id="PS00092">
    <property type="entry name" value="N6_MTASE"/>
    <property type="match status" value="1"/>
</dbReference>
<dbReference type="SUPFAM" id="SSF53335">
    <property type="entry name" value="S-adenosyl-L-methionine-dependent methyltransferases"/>
    <property type="match status" value="1"/>
</dbReference>
<keyword evidence="1" id="KW-0489">Methyltransferase</keyword>
<protein>
    <submittedName>
        <fullName evidence="1">DNA methyltransferase/restriction endonuclease M/R.HpyAXII domain protein</fullName>
    </submittedName>
</protein>
<dbReference type="EMBL" id="AKNW01000005">
    <property type="protein sequence ID" value="EJB36374.1"/>
    <property type="molecule type" value="Genomic_DNA"/>
</dbReference>
<dbReference type="InterPro" id="IPR029063">
    <property type="entry name" value="SAM-dependent_MTases_sf"/>
</dbReference>
<dbReference type="GO" id="GO:0008168">
    <property type="term" value="F:methyltransferase activity"/>
    <property type="evidence" value="ECO:0007669"/>
    <property type="project" value="UniProtKB-KW"/>
</dbReference>
<evidence type="ECO:0000313" key="2">
    <source>
        <dbReference type="Proteomes" id="UP000003026"/>
    </source>
</evidence>
<organism evidence="1 2">
    <name type="scientific">Helicobacter pylori NQ4044</name>
    <dbReference type="NCBI Taxonomy" id="992028"/>
    <lineage>
        <taxon>Bacteria</taxon>
        <taxon>Pseudomonadati</taxon>
        <taxon>Campylobacterota</taxon>
        <taxon>Epsilonproteobacteria</taxon>
        <taxon>Campylobacterales</taxon>
        <taxon>Helicobacteraceae</taxon>
        <taxon>Helicobacter</taxon>
    </lineage>
</organism>